<dbReference type="Proteomes" id="UP000000599">
    <property type="component" value="Chromosome G"/>
</dbReference>
<name>W0TYU5_DEBHA</name>
<dbReference type="HOGENOM" id="CLU_3392295_0_0_1"/>
<keyword evidence="2" id="KW-1185">Reference proteome</keyword>
<dbReference type="KEGG" id="dha:DEHA2G10582g"/>
<dbReference type="InParanoid" id="W0TYU5"/>
<dbReference type="EMBL" id="CR382139">
    <property type="protein sequence ID" value="CAG90482.1"/>
    <property type="molecule type" value="Genomic_DNA"/>
</dbReference>
<proteinExistence type="predicted"/>
<sequence>MEVQMEDDDDVEDGDEGVLKWMRLYGNGKPGQ</sequence>
<evidence type="ECO:0000313" key="2">
    <source>
        <dbReference type="Proteomes" id="UP000000599"/>
    </source>
</evidence>
<gene>
    <name evidence="1" type="ordered locus">DEHA2G10582g</name>
</gene>
<accession>W0TYU5</accession>
<protein>
    <submittedName>
        <fullName evidence="1">DEHA2G10582p</fullName>
    </submittedName>
</protein>
<organism evidence="1 2">
    <name type="scientific">Debaryomyces hansenii (strain ATCC 36239 / CBS 767 / BCRC 21394 / JCM 1990 / NBRC 0083 / IGC 2968)</name>
    <name type="common">Yeast</name>
    <name type="synonym">Torulaspora hansenii</name>
    <dbReference type="NCBI Taxonomy" id="284592"/>
    <lineage>
        <taxon>Eukaryota</taxon>
        <taxon>Fungi</taxon>
        <taxon>Dikarya</taxon>
        <taxon>Ascomycota</taxon>
        <taxon>Saccharomycotina</taxon>
        <taxon>Pichiomycetes</taxon>
        <taxon>Debaryomycetaceae</taxon>
        <taxon>Debaryomyces</taxon>
    </lineage>
</organism>
<dbReference type="RefSeq" id="XP_002770610.1">
    <property type="nucleotide sequence ID" value="XM_002770564.1"/>
</dbReference>
<reference evidence="1 2" key="1">
    <citation type="journal article" date="2004" name="Nature">
        <title>Genome evolution in yeasts.</title>
        <authorList>
            <consortium name="Genolevures"/>
            <person name="Dujon B."/>
            <person name="Sherman D."/>
            <person name="Fischer G."/>
            <person name="Durrens P."/>
            <person name="Casaregola S."/>
            <person name="Lafontaine I."/>
            <person name="de Montigny J."/>
            <person name="Marck C."/>
            <person name="Neuveglise C."/>
            <person name="Talla E."/>
            <person name="Goffard N."/>
            <person name="Frangeul L."/>
            <person name="Aigle M."/>
            <person name="Anthouard V."/>
            <person name="Babour A."/>
            <person name="Barbe V."/>
            <person name="Barnay S."/>
            <person name="Blanchin S."/>
            <person name="Beckerich J.M."/>
            <person name="Beyne E."/>
            <person name="Bleykasten C."/>
            <person name="Boisrame A."/>
            <person name="Boyer J."/>
            <person name="Cattolico L."/>
            <person name="Confanioleri F."/>
            <person name="de Daruvar A."/>
            <person name="Despons L."/>
            <person name="Fabre E."/>
            <person name="Fairhead C."/>
            <person name="Ferry-Dumazet H."/>
            <person name="Groppi A."/>
            <person name="Hantraye F."/>
            <person name="Hennequin C."/>
            <person name="Jauniaux N."/>
            <person name="Joyet P."/>
            <person name="Kachouri R."/>
            <person name="Kerrest A."/>
            <person name="Koszul R."/>
            <person name="Lemaire M."/>
            <person name="Lesur I."/>
            <person name="Ma L."/>
            <person name="Muller H."/>
            <person name="Nicaud J.M."/>
            <person name="Nikolski M."/>
            <person name="Oztas S."/>
            <person name="Ozier-Kalogeropoulos O."/>
            <person name="Pellenz S."/>
            <person name="Potier S."/>
            <person name="Richard G.F."/>
            <person name="Straub M.L."/>
            <person name="Suleau A."/>
            <person name="Swennene D."/>
            <person name="Tekaia F."/>
            <person name="Wesolowski-Louvel M."/>
            <person name="Westhof E."/>
            <person name="Wirth B."/>
            <person name="Zeniou-Meyer M."/>
            <person name="Zivanovic I."/>
            <person name="Bolotin-Fukuhara M."/>
            <person name="Thierry A."/>
            <person name="Bouchier C."/>
            <person name="Caudron B."/>
            <person name="Scarpelli C."/>
            <person name="Gaillardin C."/>
            <person name="Weissenbach J."/>
            <person name="Wincker P."/>
            <person name="Souciet J.L."/>
        </authorList>
    </citation>
    <scope>NUCLEOTIDE SEQUENCE [LARGE SCALE GENOMIC DNA]</scope>
    <source>
        <strain evidence="2">ATCC 36239 / CBS 767 / BCRC 21394 / JCM 1990 / NBRC 0083 / IGC 2968</strain>
    </source>
</reference>
<dbReference type="GeneID" id="8999169"/>
<dbReference type="VEuPathDB" id="FungiDB:DEHA2G10582g"/>
<evidence type="ECO:0000313" key="1">
    <source>
        <dbReference type="EMBL" id="CAG90482.1"/>
    </source>
</evidence>
<dbReference type="AlphaFoldDB" id="W0TYU5"/>